<dbReference type="Proteomes" id="UP000321580">
    <property type="component" value="Unassembled WGS sequence"/>
</dbReference>
<dbReference type="Pfam" id="PF01556">
    <property type="entry name" value="DnaJ_C"/>
    <property type="match status" value="1"/>
</dbReference>
<dbReference type="CDD" id="cd10719">
    <property type="entry name" value="DnaJ_zf"/>
    <property type="match status" value="1"/>
</dbReference>
<feature type="binding site" evidence="11">
    <location>
        <position position="177"/>
    </location>
    <ligand>
        <name>Zn(2+)</name>
        <dbReference type="ChEBI" id="CHEBI:29105"/>
        <label>2</label>
    </ligand>
</feature>
<evidence type="ECO:0000313" key="15">
    <source>
        <dbReference type="EMBL" id="TXB63100.1"/>
    </source>
</evidence>
<sequence>MAKRDYYEVLGLDKGAEAAAIKKAYRKLALKYHPDRNPDDKEAEEKFKEAAEAYEVLSDEQKRARYDRYGHAGVNANAGGGGFSGGGMTMEDIFQQFGDIFGDGGSPFESFFGGAGRGRSRGAGQKGTNLRIKVALTLEEIATGVTKRIKVRKQVTCDSCNGSGARDAGSVQTCTTCRGGGYVRQVKNTFLGQMQTTVTCPTCGGTGQQVTAKCNKCGGAGTMQGEETLEIEIPGGVEEGMQLSLRGKGNAGPKGGPAGDLLVNIEEKPHDHLQRDGMNLVYELYLNFADAALGTSVEVPTIEGRVKIKVPAGTQSGKIFRLKGKGLPSVQSYGRGDQLIHVNVWTPKKLNDEERTLLEKLRSMDNFNPQPGKSEKGFFEKMKDYFK</sequence>
<dbReference type="SMART" id="SM00271">
    <property type="entry name" value="DnaJ"/>
    <property type="match status" value="1"/>
</dbReference>
<evidence type="ECO:0000256" key="2">
    <source>
        <dbReference type="ARBA" id="ARBA00011738"/>
    </source>
</evidence>
<feature type="repeat" description="CXXCXGXG motif" evidence="11">
    <location>
        <begin position="157"/>
        <end position="164"/>
    </location>
</feature>
<dbReference type="GO" id="GO:0005737">
    <property type="term" value="C:cytoplasm"/>
    <property type="evidence" value="ECO:0007669"/>
    <property type="project" value="UniProtKB-SubCell"/>
</dbReference>
<dbReference type="FunFam" id="2.60.260.20:FF:000004">
    <property type="entry name" value="Molecular chaperone DnaJ"/>
    <property type="match status" value="1"/>
</dbReference>
<reference evidence="15 16" key="1">
    <citation type="submission" date="2019-08" db="EMBL/GenBank/DDBJ databases">
        <title>Genome of Phaeodactylibacter luteus.</title>
        <authorList>
            <person name="Bowman J.P."/>
        </authorList>
    </citation>
    <scope>NUCLEOTIDE SEQUENCE [LARGE SCALE GENOMIC DNA]</scope>
    <source>
        <strain evidence="15 16">KCTC 42180</strain>
    </source>
</reference>
<comment type="cofactor">
    <cofactor evidence="11">
        <name>Zn(2+)</name>
        <dbReference type="ChEBI" id="CHEBI:29105"/>
    </cofactor>
    <text evidence="11">Binds 2 Zn(2+) ions per monomer.</text>
</comment>
<feature type="zinc finger region" description="CR-type" evidence="12">
    <location>
        <begin position="144"/>
        <end position="226"/>
    </location>
</feature>
<dbReference type="GO" id="GO:0051082">
    <property type="term" value="F:unfolded protein binding"/>
    <property type="evidence" value="ECO:0007669"/>
    <property type="project" value="UniProtKB-UniRule"/>
</dbReference>
<keyword evidence="4 11" id="KW-0235">DNA replication</keyword>
<keyword evidence="10 11" id="KW-0143">Chaperone</keyword>
<accession>A0A5C6RN81</accession>
<feature type="binding site" evidence="11">
    <location>
        <position position="160"/>
    </location>
    <ligand>
        <name>Zn(2+)</name>
        <dbReference type="ChEBI" id="CHEBI:29105"/>
        <label>1</label>
    </ligand>
</feature>
<protein>
    <recommendedName>
        <fullName evidence="11">Chaperone protein DnaJ</fullName>
    </recommendedName>
</protein>
<evidence type="ECO:0000256" key="6">
    <source>
        <dbReference type="ARBA" id="ARBA00022737"/>
    </source>
</evidence>
<dbReference type="GO" id="GO:0005524">
    <property type="term" value="F:ATP binding"/>
    <property type="evidence" value="ECO:0007669"/>
    <property type="project" value="InterPro"/>
</dbReference>
<feature type="binding site" evidence="11">
    <location>
        <position position="214"/>
    </location>
    <ligand>
        <name>Zn(2+)</name>
        <dbReference type="ChEBI" id="CHEBI:29105"/>
        <label>1</label>
    </ligand>
</feature>
<dbReference type="CDD" id="cd10747">
    <property type="entry name" value="DnaJ_C"/>
    <property type="match status" value="1"/>
</dbReference>
<feature type="repeat" description="CXXCXGXG motif" evidence="11">
    <location>
        <begin position="214"/>
        <end position="221"/>
    </location>
</feature>
<dbReference type="Gene3D" id="6.20.20.10">
    <property type="match status" value="2"/>
</dbReference>
<dbReference type="FunFam" id="1.10.287.110:FF:000034">
    <property type="entry name" value="Chaperone protein DnaJ"/>
    <property type="match status" value="1"/>
</dbReference>
<dbReference type="GO" id="GO:0042026">
    <property type="term" value="P:protein refolding"/>
    <property type="evidence" value="ECO:0007669"/>
    <property type="project" value="TreeGrafter"/>
</dbReference>
<name>A0A5C6RN81_9BACT</name>
<evidence type="ECO:0000256" key="3">
    <source>
        <dbReference type="ARBA" id="ARBA00022490"/>
    </source>
</evidence>
<keyword evidence="8 11" id="KW-0862">Zinc</keyword>
<comment type="function">
    <text evidence="11">Participates actively in the response to hyperosmotic and heat shock by preventing the aggregation of stress-denatured proteins and by disaggregating proteins, also in an autonomous, DnaK-independent fashion. Unfolded proteins bind initially to DnaJ; upon interaction with the DnaJ-bound protein, DnaK hydrolyzes its bound ATP, resulting in the formation of a stable complex. GrpE releases ADP from DnaK; ATP binding to DnaK triggers the release of the substrate protein, thus completing the reaction cycle. Several rounds of ATP-dependent interactions between DnaJ, DnaK and GrpE are required for fully efficient folding. Also involved, together with DnaK and GrpE, in the DNA replication of plasmids through activation of initiation proteins.</text>
</comment>
<dbReference type="PANTHER" id="PTHR43096">
    <property type="entry name" value="DNAJ HOMOLOG 1, MITOCHONDRIAL-RELATED"/>
    <property type="match status" value="1"/>
</dbReference>
<dbReference type="EMBL" id="VOOR01000019">
    <property type="protein sequence ID" value="TXB63100.1"/>
    <property type="molecule type" value="Genomic_DNA"/>
</dbReference>
<dbReference type="GO" id="GO:0031072">
    <property type="term" value="F:heat shock protein binding"/>
    <property type="evidence" value="ECO:0007669"/>
    <property type="project" value="InterPro"/>
</dbReference>
<dbReference type="PRINTS" id="PR00625">
    <property type="entry name" value="JDOMAIN"/>
</dbReference>
<comment type="similarity">
    <text evidence="11">Belongs to the DnaJ family.</text>
</comment>
<feature type="binding site" evidence="11">
    <location>
        <position position="157"/>
    </location>
    <ligand>
        <name>Zn(2+)</name>
        <dbReference type="ChEBI" id="CHEBI:29105"/>
        <label>1</label>
    </ligand>
</feature>
<evidence type="ECO:0000256" key="11">
    <source>
        <dbReference type="HAMAP-Rule" id="MF_01152"/>
    </source>
</evidence>
<evidence type="ECO:0000256" key="7">
    <source>
        <dbReference type="ARBA" id="ARBA00022771"/>
    </source>
</evidence>
<dbReference type="GO" id="GO:0006260">
    <property type="term" value="P:DNA replication"/>
    <property type="evidence" value="ECO:0007669"/>
    <property type="project" value="UniProtKB-KW"/>
</dbReference>
<dbReference type="PROSITE" id="PS51188">
    <property type="entry name" value="ZF_CR"/>
    <property type="match status" value="1"/>
</dbReference>
<dbReference type="GO" id="GO:0009408">
    <property type="term" value="P:response to heat"/>
    <property type="evidence" value="ECO:0007669"/>
    <property type="project" value="InterPro"/>
</dbReference>
<feature type="domain" description="CR-type" evidence="14">
    <location>
        <begin position="144"/>
        <end position="226"/>
    </location>
</feature>
<evidence type="ECO:0000256" key="4">
    <source>
        <dbReference type="ARBA" id="ARBA00022705"/>
    </source>
</evidence>
<comment type="caution">
    <text evidence="15">The sequence shown here is derived from an EMBL/GenBank/DDBJ whole genome shotgun (WGS) entry which is preliminary data.</text>
</comment>
<evidence type="ECO:0000256" key="1">
    <source>
        <dbReference type="ARBA" id="ARBA00004496"/>
    </source>
</evidence>
<dbReference type="CDD" id="cd06257">
    <property type="entry name" value="DnaJ"/>
    <property type="match status" value="1"/>
</dbReference>
<dbReference type="NCBIfam" id="TIGR02349">
    <property type="entry name" value="DnaJ_bact"/>
    <property type="match status" value="1"/>
</dbReference>
<feature type="binding site" evidence="11">
    <location>
        <position position="200"/>
    </location>
    <ligand>
        <name>Zn(2+)</name>
        <dbReference type="ChEBI" id="CHEBI:29105"/>
        <label>2</label>
    </ligand>
</feature>
<feature type="binding site" evidence="11">
    <location>
        <position position="217"/>
    </location>
    <ligand>
        <name>Zn(2+)</name>
        <dbReference type="ChEBI" id="CHEBI:29105"/>
        <label>1</label>
    </ligand>
</feature>
<dbReference type="AlphaFoldDB" id="A0A5C6RN81"/>
<dbReference type="InterPro" id="IPR001305">
    <property type="entry name" value="HSP_DnaJ_Cys-rich_dom"/>
</dbReference>
<dbReference type="InterPro" id="IPR036869">
    <property type="entry name" value="J_dom_sf"/>
</dbReference>
<dbReference type="HAMAP" id="MF_01152">
    <property type="entry name" value="DnaJ"/>
    <property type="match status" value="1"/>
</dbReference>
<keyword evidence="6 11" id="KW-0677">Repeat</keyword>
<dbReference type="SUPFAM" id="SSF46565">
    <property type="entry name" value="Chaperone J-domain"/>
    <property type="match status" value="1"/>
</dbReference>
<feature type="domain" description="J" evidence="13">
    <location>
        <begin position="5"/>
        <end position="70"/>
    </location>
</feature>
<comment type="subcellular location">
    <subcellularLocation>
        <location evidence="1 11">Cytoplasm</location>
    </subcellularLocation>
</comment>
<dbReference type="InterPro" id="IPR002939">
    <property type="entry name" value="DnaJ_C"/>
</dbReference>
<dbReference type="SUPFAM" id="SSF57938">
    <property type="entry name" value="DnaJ/Hsp40 cysteine-rich domain"/>
    <property type="match status" value="1"/>
</dbReference>
<feature type="repeat" description="CXXCXGXG motif" evidence="11">
    <location>
        <begin position="200"/>
        <end position="207"/>
    </location>
</feature>
<keyword evidence="5 11" id="KW-0479">Metal-binding</keyword>
<dbReference type="PANTHER" id="PTHR43096:SF48">
    <property type="entry name" value="CHAPERONE PROTEIN DNAJ"/>
    <property type="match status" value="1"/>
</dbReference>
<evidence type="ECO:0000256" key="9">
    <source>
        <dbReference type="ARBA" id="ARBA00023016"/>
    </source>
</evidence>
<dbReference type="InterPro" id="IPR036410">
    <property type="entry name" value="HSP_DnaJ_Cys-rich_dom_sf"/>
</dbReference>
<evidence type="ECO:0000259" key="13">
    <source>
        <dbReference type="PROSITE" id="PS50076"/>
    </source>
</evidence>
<evidence type="ECO:0000256" key="5">
    <source>
        <dbReference type="ARBA" id="ARBA00022723"/>
    </source>
</evidence>
<dbReference type="Pfam" id="PF00684">
    <property type="entry name" value="DnaJ_CXXCXGXG"/>
    <property type="match status" value="1"/>
</dbReference>
<feature type="repeat" description="CXXCXGXG motif" evidence="11">
    <location>
        <begin position="174"/>
        <end position="181"/>
    </location>
</feature>
<dbReference type="InterPro" id="IPR012724">
    <property type="entry name" value="DnaJ"/>
</dbReference>
<proteinExistence type="inferred from homology"/>
<dbReference type="Gene3D" id="2.60.260.20">
    <property type="entry name" value="Urease metallochaperone UreE, N-terminal domain"/>
    <property type="match status" value="2"/>
</dbReference>
<dbReference type="Pfam" id="PF00226">
    <property type="entry name" value="DnaJ"/>
    <property type="match status" value="1"/>
</dbReference>
<evidence type="ECO:0000259" key="14">
    <source>
        <dbReference type="PROSITE" id="PS51188"/>
    </source>
</evidence>
<keyword evidence="9 11" id="KW-0346">Stress response</keyword>
<dbReference type="PROSITE" id="PS50076">
    <property type="entry name" value="DNAJ_2"/>
    <property type="match status" value="1"/>
</dbReference>
<dbReference type="InterPro" id="IPR008971">
    <property type="entry name" value="HSP40/DnaJ_pept-bd"/>
</dbReference>
<evidence type="ECO:0000256" key="8">
    <source>
        <dbReference type="ARBA" id="ARBA00022833"/>
    </source>
</evidence>
<dbReference type="InterPro" id="IPR018253">
    <property type="entry name" value="DnaJ_domain_CS"/>
</dbReference>
<dbReference type="RefSeq" id="WP_147167503.1">
    <property type="nucleotide sequence ID" value="NZ_VOOR01000019.1"/>
</dbReference>
<dbReference type="NCBIfam" id="NF008035">
    <property type="entry name" value="PRK10767.1"/>
    <property type="match status" value="1"/>
</dbReference>
<evidence type="ECO:0000256" key="12">
    <source>
        <dbReference type="PROSITE-ProRule" id="PRU00546"/>
    </source>
</evidence>
<feature type="binding site" evidence="11">
    <location>
        <position position="203"/>
    </location>
    <ligand>
        <name>Zn(2+)</name>
        <dbReference type="ChEBI" id="CHEBI:29105"/>
        <label>2</label>
    </ligand>
</feature>
<keyword evidence="3 11" id="KW-0963">Cytoplasm</keyword>
<dbReference type="Gene3D" id="1.10.287.110">
    <property type="entry name" value="DnaJ domain"/>
    <property type="match status" value="1"/>
</dbReference>
<gene>
    <name evidence="11 15" type="primary">dnaJ</name>
    <name evidence="15" type="ORF">FRY97_10595</name>
</gene>
<dbReference type="GO" id="GO:0008270">
    <property type="term" value="F:zinc ion binding"/>
    <property type="evidence" value="ECO:0007669"/>
    <property type="project" value="UniProtKB-UniRule"/>
</dbReference>
<evidence type="ECO:0000313" key="16">
    <source>
        <dbReference type="Proteomes" id="UP000321580"/>
    </source>
</evidence>
<comment type="domain">
    <text evidence="11">The J domain is necessary and sufficient to stimulate DnaK ATPase activity. Zinc center 1 plays an important role in the autonomous, DnaK-independent chaperone activity of DnaJ. Zinc center 2 is essential for interaction with DnaK and for DnaJ activity.</text>
</comment>
<feature type="binding site" evidence="11">
    <location>
        <position position="174"/>
    </location>
    <ligand>
        <name>Zn(2+)</name>
        <dbReference type="ChEBI" id="CHEBI:29105"/>
        <label>2</label>
    </ligand>
</feature>
<dbReference type="InterPro" id="IPR001623">
    <property type="entry name" value="DnaJ_domain"/>
</dbReference>
<comment type="subunit">
    <text evidence="2 11">Homodimer.</text>
</comment>
<keyword evidence="16" id="KW-1185">Reference proteome</keyword>
<dbReference type="OrthoDB" id="9779889at2"/>
<organism evidence="15 16">
    <name type="scientific">Phaeodactylibacter luteus</name>
    <dbReference type="NCBI Taxonomy" id="1564516"/>
    <lineage>
        <taxon>Bacteria</taxon>
        <taxon>Pseudomonadati</taxon>
        <taxon>Bacteroidota</taxon>
        <taxon>Saprospiria</taxon>
        <taxon>Saprospirales</taxon>
        <taxon>Haliscomenobacteraceae</taxon>
        <taxon>Phaeodactylibacter</taxon>
    </lineage>
</organism>
<keyword evidence="7 11" id="KW-0863">Zinc-finger</keyword>
<dbReference type="SUPFAM" id="SSF49493">
    <property type="entry name" value="HSP40/DnaJ peptide-binding domain"/>
    <property type="match status" value="2"/>
</dbReference>
<dbReference type="PROSITE" id="PS00636">
    <property type="entry name" value="DNAJ_1"/>
    <property type="match status" value="1"/>
</dbReference>
<evidence type="ECO:0000256" key="10">
    <source>
        <dbReference type="ARBA" id="ARBA00023186"/>
    </source>
</evidence>